<keyword evidence="8 14" id="KW-0675">Receptor</keyword>
<dbReference type="Pfam" id="PF00593">
    <property type="entry name" value="TonB_dep_Rec_b-barrel"/>
    <property type="match status" value="1"/>
</dbReference>
<accession>A0A3L9MF22</accession>
<dbReference type="InterPro" id="IPR000531">
    <property type="entry name" value="Beta-barrel_TonB"/>
</dbReference>
<dbReference type="Gene3D" id="2.170.130.10">
    <property type="entry name" value="TonB-dependent receptor, plug domain"/>
    <property type="match status" value="1"/>
</dbReference>
<keyword evidence="6 11" id="KW-0798">TonB box</keyword>
<dbReference type="GO" id="GO:0009279">
    <property type="term" value="C:cell outer membrane"/>
    <property type="evidence" value="ECO:0007669"/>
    <property type="project" value="UniProtKB-SubCell"/>
</dbReference>
<dbReference type="PROSITE" id="PS52016">
    <property type="entry name" value="TONB_DEPENDENT_REC_3"/>
    <property type="match status" value="1"/>
</dbReference>
<dbReference type="PANTHER" id="PTHR30069">
    <property type="entry name" value="TONB-DEPENDENT OUTER MEMBRANE RECEPTOR"/>
    <property type="match status" value="1"/>
</dbReference>
<dbReference type="AlphaFoldDB" id="A0A3L9MF22"/>
<evidence type="ECO:0000313" key="14">
    <source>
        <dbReference type="EMBL" id="RLZ11382.1"/>
    </source>
</evidence>
<evidence type="ECO:0000259" key="13">
    <source>
        <dbReference type="Pfam" id="PF07715"/>
    </source>
</evidence>
<dbReference type="InterPro" id="IPR039426">
    <property type="entry name" value="TonB-dep_rcpt-like"/>
</dbReference>
<dbReference type="Proteomes" id="UP000275348">
    <property type="component" value="Unassembled WGS sequence"/>
</dbReference>
<comment type="similarity">
    <text evidence="10 11">Belongs to the TonB-dependent receptor family.</text>
</comment>
<keyword evidence="5" id="KW-0732">Signal</keyword>
<keyword evidence="2 10" id="KW-0813">Transport</keyword>
<gene>
    <name evidence="14" type="ORF">EAH69_04870</name>
</gene>
<dbReference type="InterPro" id="IPR012910">
    <property type="entry name" value="Plug_dom"/>
</dbReference>
<evidence type="ECO:0000313" key="15">
    <source>
        <dbReference type="Proteomes" id="UP000275348"/>
    </source>
</evidence>
<keyword evidence="3 10" id="KW-1134">Transmembrane beta strand</keyword>
<evidence type="ECO:0000256" key="11">
    <source>
        <dbReference type="RuleBase" id="RU003357"/>
    </source>
</evidence>
<keyword evidence="4 10" id="KW-0812">Transmembrane</keyword>
<evidence type="ECO:0000256" key="6">
    <source>
        <dbReference type="ARBA" id="ARBA00023077"/>
    </source>
</evidence>
<keyword evidence="7 10" id="KW-0472">Membrane</keyword>
<evidence type="ECO:0000256" key="5">
    <source>
        <dbReference type="ARBA" id="ARBA00022729"/>
    </source>
</evidence>
<dbReference type="InterPro" id="IPR036942">
    <property type="entry name" value="Beta-barrel_TonB_sf"/>
</dbReference>
<dbReference type="EMBL" id="RDOJ01000005">
    <property type="protein sequence ID" value="RLZ11382.1"/>
    <property type="molecule type" value="Genomic_DNA"/>
</dbReference>
<evidence type="ECO:0000256" key="3">
    <source>
        <dbReference type="ARBA" id="ARBA00022452"/>
    </source>
</evidence>
<evidence type="ECO:0000256" key="4">
    <source>
        <dbReference type="ARBA" id="ARBA00022692"/>
    </source>
</evidence>
<evidence type="ECO:0000256" key="2">
    <source>
        <dbReference type="ARBA" id="ARBA00022448"/>
    </source>
</evidence>
<name>A0A3L9MF22_9FLAO</name>
<keyword evidence="15" id="KW-1185">Reference proteome</keyword>
<dbReference type="GO" id="GO:0044718">
    <property type="term" value="P:siderophore transmembrane transport"/>
    <property type="evidence" value="ECO:0007669"/>
    <property type="project" value="TreeGrafter"/>
</dbReference>
<evidence type="ECO:0000256" key="8">
    <source>
        <dbReference type="ARBA" id="ARBA00023170"/>
    </source>
</evidence>
<evidence type="ECO:0000256" key="10">
    <source>
        <dbReference type="PROSITE-ProRule" id="PRU01360"/>
    </source>
</evidence>
<dbReference type="PANTHER" id="PTHR30069:SF29">
    <property type="entry name" value="HEMOGLOBIN AND HEMOGLOBIN-HAPTOGLOBIN-BINDING PROTEIN 1-RELATED"/>
    <property type="match status" value="1"/>
</dbReference>
<dbReference type="SUPFAM" id="SSF56935">
    <property type="entry name" value="Porins"/>
    <property type="match status" value="1"/>
</dbReference>
<dbReference type="OrthoDB" id="9762903at2"/>
<dbReference type="Gene3D" id="2.40.170.20">
    <property type="entry name" value="TonB-dependent receptor, beta-barrel domain"/>
    <property type="match status" value="1"/>
</dbReference>
<organism evidence="14 15">
    <name type="scientific">Faecalibacter macacae</name>
    <dbReference type="NCBI Taxonomy" id="1859289"/>
    <lineage>
        <taxon>Bacteria</taxon>
        <taxon>Pseudomonadati</taxon>
        <taxon>Bacteroidota</taxon>
        <taxon>Flavobacteriia</taxon>
        <taxon>Flavobacteriales</taxon>
        <taxon>Weeksellaceae</taxon>
        <taxon>Faecalibacter</taxon>
    </lineage>
</organism>
<comment type="subcellular location">
    <subcellularLocation>
        <location evidence="1 10">Cell outer membrane</location>
        <topology evidence="1 10">Multi-pass membrane protein</topology>
    </subcellularLocation>
</comment>
<reference evidence="14 15" key="1">
    <citation type="submission" date="2018-10" db="EMBL/GenBank/DDBJ databases">
        <authorList>
            <person name="Chen X."/>
        </authorList>
    </citation>
    <scope>NUCLEOTIDE SEQUENCE [LARGE SCALE GENOMIC DNA]</scope>
    <source>
        <strain evidence="14 15">YIM 102668</strain>
    </source>
</reference>
<protein>
    <submittedName>
        <fullName evidence="14">TonB-dependent receptor</fullName>
    </submittedName>
</protein>
<sequence length="667" mass="77395">MLMRNFYQLYFCCLLMIGHGTFVLGQERKDSVYDLQQVNLNNKKPIDLIAPQTLDGDILTRLNSHSVADALRYFSGIQLKDYGGVGGLKTVDVRSMGSQHVGVYYDGIQLGNAQNGVVDLGKYSLDDLVSISLYNGQKSNIFQSAKDYASASSIYLQSKKPQFKNNKKYNLTLRYKTGSIQLINPSARFEYKINDQISTSLSSEYLKSNGEYKFRVIKRNADNSIANDTTAIRKDGQIEARRFELGIYGNHNTLSWNIKGYSYLSDRGIPAAIIRNGFGAKGQTLTDKNYFTQGSVQKKWGKFESRINLKYAHDFTHFVDTVSSIKTQNKYTQQEFYFSSANYFKIRSNWDMNIAFDFQYNKLDATLKNFSYPQRYTQLLAIASTYQLQRLKIQGSLLGSFVREQVEMNTSAPDKSVWTPTLIGSFQPFTTRDFYINAFYKRVFRMPTFNDLYYTNIGYSNLKPEYTNQYNIGLDYTWRNLGKLHYLNAKIDMYYNEVEDKIIAAPNGSMFRWMMMNLGKVQIKGADVKIQGHLNLSDFDFKSTLNYTYQKAQDYTSQSRSYYKDQIPYVPVHSGSFILNSTYKTWGLNYSFLYVGERYDANQNNNKYNYIKPWFTHDFSIQKSFELKKIRFNGSFEVNNIMNKYYDIVLNYPMPGRQFKIIISTYL</sequence>
<proteinExistence type="inferred from homology"/>
<keyword evidence="9 10" id="KW-0998">Cell outer membrane</keyword>
<evidence type="ECO:0000259" key="12">
    <source>
        <dbReference type="Pfam" id="PF00593"/>
    </source>
</evidence>
<comment type="caution">
    <text evidence="14">The sequence shown here is derived from an EMBL/GenBank/DDBJ whole genome shotgun (WGS) entry which is preliminary data.</text>
</comment>
<dbReference type="GO" id="GO:0015344">
    <property type="term" value="F:siderophore uptake transmembrane transporter activity"/>
    <property type="evidence" value="ECO:0007669"/>
    <property type="project" value="TreeGrafter"/>
</dbReference>
<dbReference type="InterPro" id="IPR037066">
    <property type="entry name" value="Plug_dom_sf"/>
</dbReference>
<dbReference type="Pfam" id="PF07715">
    <property type="entry name" value="Plug"/>
    <property type="match status" value="1"/>
</dbReference>
<evidence type="ECO:0000256" key="9">
    <source>
        <dbReference type="ARBA" id="ARBA00023237"/>
    </source>
</evidence>
<evidence type="ECO:0000256" key="1">
    <source>
        <dbReference type="ARBA" id="ARBA00004571"/>
    </source>
</evidence>
<feature type="domain" description="TonB-dependent receptor plug" evidence="13">
    <location>
        <begin position="52"/>
        <end position="144"/>
    </location>
</feature>
<feature type="domain" description="TonB-dependent receptor-like beta-barrel" evidence="12">
    <location>
        <begin position="193"/>
        <end position="641"/>
    </location>
</feature>
<evidence type="ECO:0000256" key="7">
    <source>
        <dbReference type="ARBA" id="ARBA00023136"/>
    </source>
</evidence>